<keyword evidence="3" id="KW-1185">Reference proteome</keyword>
<feature type="transmembrane region" description="Helical" evidence="1">
    <location>
        <begin position="201"/>
        <end position="224"/>
    </location>
</feature>
<keyword evidence="1" id="KW-1133">Transmembrane helix</keyword>
<gene>
    <name evidence="2" type="ORF">FMOSSE_LOCUS8312</name>
</gene>
<evidence type="ECO:0000256" key="1">
    <source>
        <dbReference type="SAM" id="Phobius"/>
    </source>
</evidence>
<dbReference type="EMBL" id="CAJVPP010002133">
    <property type="protein sequence ID" value="CAG8588461.1"/>
    <property type="molecule type" value="Genomic_DNA"/>
</dbReference>
<dbReference type="AlphaFoldDB" id="A0A9N9C648"/>
<reference evidence="2" key="1">
    <citation type="submission" date="2021-06" db="EMBL/GenBank/DDBJ databases">
        <authorList>
            <person name="Kallberg Y."/>
            <person name="Tangrot J."/>
            <person name="Rosling A."/>
        </authorList>
    </citation>
    <scope>NUCLEOTIDE SEQUENCE</scope>
    <source>
        <strain evidence="2">87-6 pot B 2015</strain>
    </source>
</reference>
<evidence type="ECO:0000313" key="2">
    <source>
        <dbReference type="EMBL" id="CAG8588461.1"/>
    </source>
</evidence>
<keyword evidence="1" id="KW-0812">Transmembrane</keyword>
<dbReference type="Proteomes" id="UP000789375">
    <property type="component" value="Unassembled WGS sequence"/>
</dbReference>
<comment type="caution">
    <text evidence="2">The sequence shown here is derived from an EMBL/GenBank/DDBJ whole genome shotgun (WGS) entry which is preliminary data.</text>
</comment>
<organism evidence="2 3">
    <name type="scientific">Funneliformis mosseae</name>
    <name type="common">Endomycorrhizal fungus</name>
    <name type="synonym">Glomus mosseae</name>
    <dbReference type="NCBI Taxonomy" id="27381"/>
    <lineage>
        <taxon>Eukaryota</taxon>
        <taxon>Fungi</taxon>
        <taxon>Fungi incertae sedis</taxon>
        <taxon>Mucoromycota</taxon>
        <taxon>Glomeromycotina</taxon>
        <taxon>Glomeromycetes</taxon>
        <taxon>Glomerales</taxon>
        <taxon>Glomeraceae</taxon>
        <taxon>Funneliformis</taxon>
    </lineage>
</organism>
<name>A0A9N9C648_FUNMO</name>
<proteinExistence type="predicted"/>
<sequence>MNILDLSTEGIPVLDAFVCASAISGISIQKLKFGKLNDNGTRENDHFELLSSSYIKKTTTNSLMAGDWTKGEVWPCFTFEPSKSDDLRFRAGTFDQIIILVETQSSLTVFDNHELLFGLFNEERNISVVAPFVSPLPTINTFTFSHFEMVDIYNEKHNYFTINKQTANRVIGGFNVTNLMARFLYSPDSYFVLNYTGKKPFSIFEIIGAAGGLITYALGTYWVLFGRGTYRSWGIIQRYLLRNSPDLNQPKGEMDSSPLSLIESQSINASSSVTPTSAASTFYFGIKGESNYINSPPINSPISNYDKELLKKIDSLINDKLWLIEQTLSRHYLSGFRLRSYDTTNAFLDGHVKVNMKKDKNNVNEELIHISTEINEIEVISDTNITIGPVPPAKYKK</sequence>
<accession>A0A9N9C648</accession>
<protein>
    <submittedName>
        <fullName evidence="2">16706_t:CDS:1</fullName>
    </submittedName>
</protein>
<evidence type="ECO:0000313" key="3">
    <source>
        <dbReference type="Proteomes" id="UP000789375"/>
    </source>
</evidence>
<keyword evidence="1" id="KW-0472">Membrane</keyword>